<feature type="region of interest" description="Disordered" evidence="7">
    <location>
        <begin position="113"/>
        <end position="223"/>
    </location>
</feature>
<evidence type="ECO:0000256" key="2">
    <source>
        <dbReference type="ARBA" id="ARBA00023015"/>
    </source>
</evidence>
<protein>
    <recommendedName>
        <fullName evidence="8">BZIP domain-containing protein</fullName>
    </recommendedName>
</protein>
<evidence type="ECO:0000256" key="7">
    <source>
        <dbReference type="SAM" id="MobiDB-lite"/>
    </source>
</evidence>
<evidence type="ECO:0000256" key="3">
    <source>
        <dbReference type="ARBA" id="ARBA00023125"/>
    </source>
</evidence>
<feature type="coiled-coil region" evidence="6">
    <location>
        <begin position="225"/>
        <end position="266"/>
    </location>
</feature>
<dbReference type="PANTHER" id="PTHR13044:SF14">
    <property type="entry name" value="CRYPTOCEPHAL, ISOFORM A"/>
    <property type="match status" value="1"/>
</dbReference>
<dbReference type="GO" id="GO:0000977">
    <property type="term" value="F:RNA polymerase II transcription regulatory region sequence-specific DNA binding"/>
    <property type="evidence" value="ECO:0007669"/>
    <property type="project" value="TreeGrafter"/>
</dbReference>
<feature type="domain" description="BZIP" evidence="8">
    <location>
        <begin position="207"/>
        <end position="265"/>
    </location>
</feature>
<dbReference type="EMBL" id="CAJHUC010000443">
    <property type="protein sequence ID" value="CAD7696182.1"/>
    <property type="molecule type" value="Genomic_DNA"/>
</dbReference>
<evidence type="ECO:0000256" key="4">
    <source>
        <dbReference type="ARBA" id="ARBA00023163"/>
    </source>
</evidence>
<keyword evidence="10" id="KW-1185">Reference proteome</keyword>
<evidence type="ECO:0000313" key="9">
    <source>
        <dbReference type="EMBL" id="CAD7696182.1"/>
    </source>
</evidence>
<proteinExistence type="predicted"/>
<evidence type="ECO:0000256" key="1">
    <source>
        <dbReference type="ARBA" id="ARBA00004123"/>
    </source>
</evidence>
<keyword evidence="6" id="KW-0175">Coiled coil</keyword>
<dbReference type="SMART" id="SM00338">
    <property type="entry name" value="BRLZ"/>
    <property type="match status" value="1"/>
</dbReference>
<keyword evidence="5" id="KW-0539">Nucleus</keyword>
<dbReference type="GO" id="GO:0005634">
    <property type="term" value="C:nucleus"/>
    <property type="evidence" value="ECO:0007669"/>
    <property type="project" value="UniProtKB-SubCell"/>
</dbReference>
<gene>
    <name evidence="9" type="ORF">OSTQU699_LOCUS1543</name>
</gene>
<dbReference type="PROSITE" id="PS00036">
    <property type="entry name" value="BZIP_BASIC"/>
    <property type="match status" value="1"/>
</dbReference>
<name>A0A8S1IRU7_9CHLO</name>
<dbReference type="GO" id="GO:0001228">
    <property type="term" value="F:DNA-binding transcription activator activity, RNA polymerase II-specific"/>
    <property type="evidence" value="ECO:0007669"/>
    <property type="project" value="TreeGrafter"/>
</dbReference>
<evidence type="ECO:0000256" key="6">
    <source>
        <dbReference type="SAM" id="Coils"/>
    </source>
</evidence>
<dbReference type="Gene3D" id="1.20.5.170">
    <property type="match status" value="1"/>
</dbReference>
<sequence>MEAKGARAWEGGPGNLSMPVTLLLPPNVCGVAPADVGRALTPQQVVVQPPPPPAAGDAPGADAPVFVLLPEDVGRVEYRMVAPGAQPVVRQPPVRGVHDGSLLSSLLSQYLPDGMPRREDQALGVRPGGGRLAVRPPACTATDTVPAGPQGSGGSGKDSADTDPSFASADGMSGLENNAAEDVAPASGALRKARGRREGGPFQDVPISKDEKRRERNRRAQRNFRERQRNRILGLEEELTRLKDRVRRLEVEYAELNRENQLVKQCVGFVGDPPAVPRGTYRRPPSPDGGVASIEDQLFGKHVGGALLQTVKALSR</sequence>
<accession>A0A8S1IRU7</accession>
<dbReference type="InterPro" id="IPR046347">
    <property type="entry name" value="bZIP_sf"/>
</dbReference>
<dbReference type="AlphaFoldDB" id="A0A8S1IRU7"/>
<keyword evidence="3" id="KW-0238">DNA-binding</keyword>
<dbReference type="Pfam" id="PF07716">
    <property type="entry name" value="bZIP_2"/>
    <property type="match status" value="1"/>
</dbReference>
<comment type="subcellular location">
    <subcellularLocation>
        <location evidence="1">Nucleus</location>
    </subcellularLocation>
</comment>
<reference evidence="9" key="1">
    <citation type="submission" date="2020-12" db="EMBL/GenBank/DDBJ databases">
        <authorList>
            <person name="Iha C."/>
        </authorList>
    </citation>
    <scope>NUCLEOTIDE SEQUENCE</scope>
</reference>
<evidence type="ECO:0000313" key="10">
    <source>
        <dbReference type="Proteomes" id="UP000708148"/>
    </source>
</evidence>
<dbReference type="PROSITE" id="PS50217">
    <property type="entry name" value="BZIP"/>
    <property type="match status" value="1"/>
</dbReference>
<dbReference type="CDD" id="cd14688">
    <property type="entry name" value="bZIP_YAP"/>
    <property type="match status" value="1"/>
</dbReference>
<dbReference type="Proteomes" id="UP000708148">
    <property type="component" value="Unassembled WGS sequence"/>
</dbReference>
<evidence type="ECO:0000259" key="8">
    <source>
        <dbReference type="PROSITE" id="PS50217"/>
    </source>
</evidence>
<dbReference type="PANTHER" id="PTHR13044">
    <property type="entry name" value="ACTIVATING TRANSCRIPTION FACTOR ATF 4/5"/>
    <property type="match status" value="1"/>
</dbReference>
<dbReference type="SUPFAM" id="SSF57959">
    <property type="entry name" value="Leucine zipper domain"/>
    <property type="match status" value="1"/>
</dbReference>
<evidence type="ECO:0000256" key="5">
    <source>
        <dbReference type="ARBA" id="ARBA00023242"/>
    </source>
</evidence>
<keyword evidence="4" id="KW-0804">Transcription</keyword>
<organism evidence="9 10">
    <name type="scientific">Ostreobium quekettii</name>
    <dbReference type="NCBI Taxonomy" id="121088"/>
    <lineage>
        <taxon>Eukaryota</taxon>
        <taxon>Viridiplantae</taxon>
        <taxon>Chlorophyta</taxon>
        <taxon>core chlorophytes</taxon>
        <taxon>Ulvophyceae</taxon>
        <taxon>TCBD clade</taxon>
        <taxon>Bryopsidales</taxon>
        <taxon>Ostreobineae</taxon>
        <taxon>Ostreobiaceae</taxon>
        <taxon>Ostreobium</taxon>
    </lineage>
</organism>
<comment type="caution">
    <text evidence="9">The sequence shown here is derived from an EMBL/GenBank/DDBJ whole genome shotgun (WGS) entry which is preliminary data.</text>
</comment>
<keyword evidence="2" id="KW-0805">Transcription regulation</keyword>
<dbReference type="InterPro" id="IPR004827">
    <property type="entry name" value="bZIP"/>
</dbReference>